<keyword evidence="2" id="KW-1185">Reference proteome</keyword>
<accession>A0A7W7WVW4</accession>
<evidence type="ECO:0000313" key="1">
    <source>
        <dbReference type="EMBL" id="MBB4965506.1"/>
    </source>
</evidence>
<reference evidence="1 2" key="1">
    <citation type="submission" date="2020-08" db="EMBL/GenBank/DDBJ databases">
        <title>Sequencing the genomes of 1000 actinobacteria strains.</title>
        <authorList>
            <person name="Klenk H.-P."/>
        </authorList>
    </citation>
    <scope>NUCLEOTIDE SEQUENCE [LARGE SCALE GENOMIC DNA]</scope>
    <source>
        <strain evidence="1 2">DSM 45084</strain>
    </source>
</reference>
<proteinExistence type="predicted"/>
<sequence length="93" mass="9445">MAERGVDLAGGTVTVVEGVPQRGQLPAGVRDLLSRVGVVVGVQQVALRVAADLGANVAASSPSAPRRWTSCQVSAHTVVGPGSWSDSPRSRTA</sequence>
<dbReference type="AlphaFoldDB" id="A0A7W7WVW4"/>
<comment type="caution">
    <text evidence="1">The sequence shown here is derived from an EMBL/GenBank/DDBJ whole genome shotgun (WGS) entry which is preliminary data.</text>
</comment>
<dbReference type="Proteomes" id="UP000542674">
    <property type="component" value="Unassembled WGS sequence"/>
</dbReference>
<organism evidence="1 2">
    <name type="scientific">Saccharothrix violaceirubra</name>
    <dbReference type="NCBI Taxonomy" id="413306"/>
    <lineage>
        <taxon>Bacteria</taxon>
        <taxon>Bacillati</taxon>
        <taxon>Actinomycetota</taxon>
        <taxon>Actinomycetes</taxon>
        <taxon>Pseudonocardiales</taxon>
        <taxon>Pseudonocardiaceae</taxon>
        <taxon>Saccharothrix</taxon>
    </lineage>
</organism>
<protein>
    <submittedName>
        <fullName evidence="1">Uncharacterized protein</fullName>
    </submittedName>
</protein>
<evidence type="ECO:0000313" key="2">
    <source>
        <dbReference type="Proteomes" id="UP000542674"/>
    </source>
</evidence>
<name>A0A7W7WVW4_9PSEU</name>
<dbReference type="EMBL" id="JACHJS010000001">
    <property type="protein sequence ID" value="MBB4965506.1"/>
    <property type="molecule type" value="Genomic_DNA"/>
</dbReference>
<dbReference type="RefSeq" id="WP_184669074.1">
    <property type="nucleotide sequence ID" value="NZ_BAABAI010000044.1"/>
</dbReference>
<gene>
    <name evidence="1" type="ORF">F4559_002865</name>
</gene>